<dbReference type="CDD" id="cd22159">
    <property type="entry name" value="F-box_AtTIR1-like"/>
    <property type="match status" value="1"/>
</dbReference>
<dbReference type="SMART" id="SM00367">
    <property type="entry name" value="LRR_CC"/>
    <property type="match status" value="6"/>
</dbReference>
<dbReference type="InterPro" id="IPR041567">
    <property type="entry name" value="COI1_F-box"/>
</dbReference>
<evidence type="ECO:0000313" key="4">
    <source>
        <dbReference type="Proteomes" id="UP000231279"/>
    </source>
</evidence>
<dbReference type="GO" id="GO:0031146">
    <property type="term" value="P:SCF-dependent proteasomal ubiquitin-dependent protein catabolic process"/>
    <property type="evidence" value="ECO:0007669"/>
    <property type="project" value="TreeGrafter"/>
</dbReference>
<protein>
    <submittedName>
        <fullName evidence="3">Uncharacterized protein</fullName>
    </submittedName>
</protein>
<organism evidence="3 4">
    <name type="scientific">Handroanthus impetiginosus</name>
    <dbReference type="NCBI Taxonomy" id="429701"/>
    <lineage>
        <taxon>Eukaryota</taxon>
        <taxon>Viridiplantae</taxon>
        <taxon>Streptophyta</taxon>
        <taxon>Embryophyta</taxon>
        <taxon>Tracheophyta</taxon>
        <taxon>Spermatophyta</taxon>
        <taxon>Magnoliopsida</taxon>
        <taxon>eudicotyledons</taxon>
        <taxon>Gunneridae</taxon>
        <taxon>Pentapetalae</taxon>
        <taxon>asterids</taxon>
        <taxon>lamiids</taxon>
        <taxon>Lamiales</taxon>
        <taxon>Bignoniaceae</taxon>
        <taxon>Crescentiina</taxon>
        <taxon>Tabebuia alliance</taxon>
        <taxon>Handroanthus</taxon>
    </lineage>
</organism>
<dbReference type="Pfam" id="PF25372">
    <property type="entry name" value="DUF7885"/>
    <property type="match status" value="1"/>
</dbReference>
<dbReference type="InterPro" id="IPR006553">
    <property type="entry name" value="Leu-rich_rpt_Cys-con_subtyp"/>
</dbReference>
<dbReference type="AlphaFoldDB" id="A0A2G9GZ35"/>
<dbReference type="SUPFAM" id="SSF52047">
    <property type="entry name" value="RNI-like"/>
    <property type="match status" value="1"/>
</dbReference>
<comment type="caution">
    <text evidence="3">The sequence shown here is derived from an EMBL/GenBank/DDBJ whole genome shotgun (WGS) entry which is preliminary data.</text>
</comment>
<dbReference type="Proteomes" id="UP000231279">
    <property type="component" value="Unassembled WGS sequence"/>
</dbReference>
<dbReference type="EMBL" id="NKXS01003203">
    <property type="protein sequence ID" value="PIN10546.1"/>
    <property type="molecule type" value="Genomic_DNA"/>
</dbReference>
<dbReference type="GO" id="GO:0019005">
    <property type="term" value="C:SCF ubiquitin ligase complex"/>
    <property type="evidence" value="ECO:0007669"/>
    <property type="project" value="TreeGrafter"/>
</dbReference>
<name>A0A2G9GZ35_9LAMI</name>
<dbReference type="InterPro" id="IPR032675">
    <property type="entry name" value="LRR_dom_sf"/>
</dbReference>
<dbReference type="Gene3D" id="3.80.10.10">
    <property type="entry name" value="Ribonuclease Inhibitor"/>
    <property type="match status" value="3"/>
</dbReference>
<dbReference type="Gene3D" id="1.20.1280.50">
    <property type="match status" value="1"/>
</dbReference>
<evidence type="ECO:0000259" key="2">
    <source>
        <dbReference type="Pfam" id="PF25372"/>
    </source>
</evidence>
<evidence type="ECO:0000313" key="3">
    <source>
        <dbReference type="EMBL" id="PIN10546.1"/>
    </source>
</evidence>
<dbReference type="InterPro" id="IPR057207">
    <property type="entry name" value="FBXL15_LRR"/>
</dbReference>
<evidence type="ECO:0000259" key="1">
    <source>
        <dbReference type="Pfam" id="PF18511"/>
    </source>
</evidence>
<feature type="domain" description="COI1 F-box" evidence="1">
    <location>
        <begin position="3"/>
        <end position="37"/>
    </location>
</feature>
<dbReference type="Pfam" id="PF18511">
    <property type="entry name" value="F-box_5"/>
    <property type="match status" value="1"/>
</dbReference>
<dbReference type="PANTHER" id="PTHR13318:SF190">
    <property type="entry name" value="PARTNER OF PAIRED, ISOFORM B"/>
    <property type="match status" value="1"/>
</dbReference>
<accession>A0A2G9GZ35</accession>
<dbReference type="STRING" id="429701.A0A2G9GZ35"/>
<gene>
    <name evidence="3" type="ORF">CDL12_16873</name>
</gene>
<keyword evidence="4" id="KW-1185">Reference proteome</keyword>
<proteinExistence type="predicted"/>
<reference evidence="4" key="1">
    <citation type="journal article" date="2018" name="Gigascience">
        <title>Genome assembly of the Pink Ipe (Handroanthus impetiginosus, Bignoniaceae), a highly valued, ecologically keystone Neotropical timber forest tree.</title>
        <authorList>
            <person name="Silva-Junior O.B."/>
            <person name="Grattapaglia D."/>
            <person name="Novaes E."/>
            <person name="Collevatti R.G."/>
        </authorList>
    </citation>
    <scope>NUCLEOTIDE SEQUENCE [LARGE SCALE GENOMIC DNA]</scope>
    <source>
        <strain evidence="4">cv. UFG-1</strain>
    </source>
</reference>
<dbReference type="PANTHER" id="PTHR13318">
    <property type="entry name" value="PARTNER OF PAIRED, ISOFORM B-RELATED"/>
    <property type="match status" value="1"/>
</dbReference>
<feature type="domain" description="F-box/LRR-repeat protein 15-like leucin rich repeat" evidence="2">
    <location>
        <begin position="148"/>
        <end position="275"/>
    </location>
</feature>
<dbReference type="OrthoDB" id="1870722at2759"/>
<sequence>MESLGDDLLDLIVSKIDNPDDRKSFSEVCKQWLRVEGRERSTLRVLEPELLPNFLPRFPNLLKFRASIAIPNSLIQFLPNTCPRLQFLDLNYDDQEEDLLVEYKGNNDIDDKGLWEIAKGCPDLETVLLRGRSAIGDLGVVSLAEFARNLRNLDLGFCRKISDEALKSIAGLNNLEMLSLQGCYLITDIGLSFLAEGPVHNTLIELNLAGCNRITDLELTNLREMDALEELNLAECGPNVTGLGIEIGVAGNWRLKKLNLSWLVNVTDSTLEALAERCWSLEVLDLTGCISISVLGISAFSSHRCLKELVLIHCDIGVYGVYLEDLVLGCSSLERIVLSKNVWIPTSVRENIVRQNCVLDWE</sequence>